<feature type="signal peptide" evidence="1">
    <location>
        <begin position="1"/>
        <end position="32"/>
    </location>
</feature>
<evidence type="ECO:0000313" key="2">
    <source>
        <dbReference type="EMBL" id="GLK51819.1"/>
    </source>
</evidence>
<dbReference type="AlphaFoldDB" id="A0A9W6IM62"/>
<protein>
    <submittedName>
        <fullName evidence="2">Uncharacterized protein</fullName>
    </submittedName>
</protein>
<dbReference type="EMBL" id="BSFE01000003">
    <property type="protein sequence ID" value="GLK51819.1"/>
    <property type="molecule type" value="Genomic_DNA"/>
</dbReference>
<feature type="chain" id="PRO_5040877337" evidence="1">
    <location>
        <begin position="33"/>
        <end position="327"/>
    </location>
</feature>
<keyword evidence="3" id="KW-1185">Reference proteome</keyword>
<evidence type="ECO:0000256" key="1">
    <source>
        <dbReference type="SAM" id="SignalP"/>
    </source>
</evidence>
<proteinExistence type="predicted"/>
<accession>A0A9W6IM62</accession>
<keyword evidence="1" id="KW-0732">Signal</keyword>
<organism evidence="2 3">
    <name type="scientific">Maricaulis virginensis</name>
    <dbReference type="NCBI Taxonomy" id="144022"/>
    <lineage>
        <taxon>Bacteria</taxon>
        <taxon>Pseudomonadati</taxon>
        <taxon>Pseudomonadota</taxon>
        <taxon>Alphaproteobacteria</taxon>
        <taxon>Maricaulales</taxon>
        <taxon>Maricaulaceae</taxon>
        <taxon>Maricaulis</taxon>
    </lineage>
</organism>
<sequence>MNMFRFTELKHATRLCSGLAAALALGASQAAAQTALPCQGTYEAVTGTVTLTGPGPIVVVSPRNRSVGPLHLTYDSCDRIRLVGDGQQMVLTPSATGDGWTGELTDSDARRVYSFDPVTPGLLMSHMTAVGRGGVTVNRGMRLTRISGTENQPEDCILDGNNQDLSVKDSAAEQFLRDRGLQPPERDLSYRDYFRSSESVRTETAEHYGIEHRTVEENISYLLNIDREFLPASRAGTRQRLICSADPETVDPPRYMLDFKITRVEDPDGFVVFARVIDIETGAIQVQAEAETTGFGEANLAGAMSEAMSGLEGHGVEVGGMTDGIVD</sequence>
<reference evidence="2" key="1">
    <citation type="journal article" date="2014" name="Int. J. Syst. Evol. Microbiol.">
        <title>Complete genome sequence of Corynebacterium casei LMG S-19264T (=DSM 44701T), isolated from a smear-ripened cheese.</title>
        <authorList>
            <consortium name="US DOE Joint Genome Institute (JGI-PGF)"/>
            <person name="Walter F."/>
            <person name="Albersmeier A."/>
            <person name="Kalinowski J."/>
            <person name="Ruckert C."/>
        </authorList>
    </citation>
    <scope>NUCLEOTIDE SEQUENCE</scope>
    <source>
        <strain evidence="2">VKM B-1513</strain>
    </source>
</reference>
<dbReference type="Proteomes" id="UP001143486">
    <property type="component" value="Unassembled WGS sequence"/>
</dbReference>
<comment type="caution">
    <text evidence="2">The sequence shown here is derived from an EMBL/GenBank/DDBJ whole genome shotgun (WGS) entry which is preliminary data.</text>
</comment>
<gene>
    <name evidence="2" type="ORF">GCM10017621_13270</name>
</gene>
<evidence type="ECO:0000313" key="3">
    <source>
        <dbReference type="Proteomes" id="UP001143486"/>
    </source>
</evidence>
<name>A0A9W6IM62_9PROT</name>
<reference evidence="2" key="2">
    <citation type="submission" date="2023-01" db="EMBL/GenBank/DDBJ databases">
        <authorList>
            <person name="Sun Q."/>
            <person name="Evtushenko L."/>
        </authorList>
    </citation>
    <scope>NUCLEOTIDE SEQUENCE</scope>
    <source>
        <strain evidence="2">VKM B-1513</strain>
    </source>
</reference>